<dbReference type="GO" id="GO:0019253">
    <property type="term" value="P:reductive pentose-phosphate cycle"/>
    <property type="evidence" value="ECO:0007669"/>
    <property type="project" value="UniProtKB-KW"/>
</dbReference>
<evidence type="ECO:0000256" key="14">
    <source>
        <dbReference type="SAM" id="MobiDB-lite"/>
    </source>
</evidence>
<comment type="catalytic activity">
    <reaction evidence="1 13">
        <text>2-phosphoglycolate + H2O = glycolate + phosphate</text>
        <dbReference type="Rhea" id="RHEA:14369"/>
        <dbReference type="ChEBI" id="CHEBI:15377"/>
        <dbReference type="ChEBI" id="CHEBI:29805"/>
        <dbReference type="ChEBI" id="CHEBI:43474"/>
        <dbReference type="ChEBI" id="CHEBI:58033"/>
        <dbReference type="EC" id="3.1.3.18"/>
    </reaction>
</comment>
<reference evidence="15 16" key="1">
    <citation type="submission" date="2016-10" db="EMBL/GenBank/DDBJ databases">
        <authorList>
            <person name="de Groot N.N."/>
        </authorList>
    </citation>
    <scope>NUCLEOTIDE SEQUENCE [LARGE SCALE GENOMIC DNA]</scope>
    <source>
        <strain evidence="15 16">DSM 15123</strain>
    </source>
</reference>
<dbReference type="GO" id="GO:0008967">
    <property type="term" value="F:phosphoglycolate phosphatase activity"/>
    <property type="evidence" value="ECO:0007669"/>
    <property type="project" value="UniProtKB-UniRule"/>
</dbReference>
<dbReference type="EMBL" id="FOCW01000014">
    <property type="protein sequence ID" value="SEN97032.1"/>
    <property type="molecule type" value="Genomic_DNA"/>
</dbReference>
<dbReference type="PANTHER" id="PTHR43434:SF1">
    <property type="entry name" value="PHOSPHOGLYCOLATE PHOSPHATASE"/>
    <property type="match status" value="1"/>
</dbReference>
<dbReference type="SFLD" id="SFLDG01135">
    <property type="entry name" value="C1.5.6:_HAD__Beta-PGM__Phospha"/>
    <property type="match status" value="1"/>
</dbReference>
<evidence type="ECO:0000256" key="3">
    <source>
        <dbReference type="ARBA" id="ARBA00004818"/>
    </source>
</evidence>
<dbReference type="PANTHER" id="PTHR43434">
    <property type="entry name" value="PHOSPHOGLYCOLATE PHOSPHATASE"/>
    <property type="match status" value="1"/>
</dbReference>
<name>A0A1H8KVU9_9BURK</name>
<dbReference type="EC" id="3.1.3.18" evidence="6 13"/>
<comment type="function">
    <text evidence="12 13">Specifically catalyzes the dephosphorylation of 2-phosphoglycolate. Is involved in the dissimilation of the intracellular 2-phosphoglycolate formed during the DNA repair of 3'-phosphoglycolate ends, a major class of DNA lesions induced by oxidative stress.</text>
</comment>
<dbReference type="FunFam" id="3.40.50.1000:FF:000022">
    <property type="entry name" value="Phosphoglycolate phosphatase"/>
    <property type="match status" value="1"/>
</dbReference>
<evidence type="ECO:0000256" key="10">
    <source>
        <dbReference type="ARBA" id="ARBA00022842"/>
    </source>
</evidence>
<dbReference type="GO" id="GO:0046295">
    <property type="term" value="P:glycolate biosynthetic process"/>
    <property type="evidence" value="ECO:0007669"/>
    <property type="project" value="UniProtKB-UniRule"/>
</dbReference>
<gene>
    <name evidence="15" type="ORF">SAMN02745977_02485</name>
</gene>
<keyword evidence="11 13" id="KW-0119">Carbohydrate metabolism</keyword>
<keyword evidence="9 13" id="KW-0378">Hydrolase</keyword>
<dbReference type="Pfam" id="PF13419">
    <property type="entry name" value="HAD_2"/>
    <property type="match status" value="1"/>
</dbReference>
<dbReference type="SUPFAM" id="SSF56784">
    <property type="entry name" value="HAD-like"/>
    <property type="match status" value="1"/>
</dbReference>
<evidence type="ECO:0000256" key="8">
    <source>
        <dbReference type="ARBA" id="ARBA00022723"/>
    </source>
</evidence>
<dbReference type="UniPathway" id="UPA00865">
    <property type="reaction ID" value="UER00834"/>
</dbReference>
<dbReference type="GO" id="GO:0005829">
    <property type="term" value="C:cytosol"/>
    <property type="evidence" value="ECO:0007669"/>
    <property type="project" value="TreeGrafter"/>
</dbReference>
<accession>A0A1H8KVU9</accession>
<dbReference type="NCBIfam" id="TIGR01549">
    <property type="entry name" value="HAD-SF-IA-v1"/>
    <property type="match status" value="1"/>
</dbReference>
<evidence type="ECO:0000256" key="7">
    <source>
        <dbReference type="ARBA" id="ARBA00022567"/>
    </source>
</evidence>
<dbReference type="HAMAP" id="MF_00495">
    <property type="entry name" value="GPH_hydrolase_bact"/>
    <property type="match status" value="1"/>
</dbReference>
<feature type="binding site" evidence="13">
    <location>
        <position position="236"/>
    </location>
    <ligand>
        <name>Mg(2+)</name>
        <dbReference type="ChEBI" id="CHEBI:18420"/>
    </ligand>
</feature>
<dbReference type="InterPro" id="IPR036412">
    <property type="entry name" value="HAD-like_sf"/>
</dbReference>
<dbReference type="InterPro" id="IPR037512">
    <property type="entry name" value="PGPase_prok"/>
</dbReference>
<evidence type="ECO:0000256" key="12">
    <source>
        <dbReference type="ARBA" id="ARBA00059247"/>
    </source>
</evidence>
<keyword evidence="10 13" id="KW-0460">Magnesium</keyword>
<dbReference type="SFLD" id="SFLDS00003">
    <property type="entry name" value="Haloacid_Dehalogenase"/>
    <property type="match status" value="1"/>
</dbReference>
<dbReference type="AlphaFoldDB" id="A0A1H8KVU9"/>
<dbReference type="InterPro" id="IPR023198">
    <property type="entry name" value="PGP-like_dom2"/>
</dbReference>
<evidence type="ECO:0000256" key="5">
    <source>
        <dbReference type="ARBA" id="ARBA00011233"/>
    </source>
</evidence>
<dbReference type="InterPro" id="IPR006439">
    <property type="entry name" value="HAD-SF_hydro_IA"/>
</dbReference>
<dbReference type="STRING" id="1121117.SAMN02745977_02485"/>
<dbReference type="InterPro" id="IPR023214">
    <property type="entry name" value="HAD_sf"/>
</dbReference>
<dbReference type="SFLD" id="SFLDG01129">
    <property type="entry name" value="C1.5:_HAD__Beta-PGM__Phosphata"/>
    <property type="match status" value="1"/>
</dbReference>
<protein>
    <recommendedName>
        <fullName evidence="6 13">Phosphoglycolate phosphatase</fullName>
        <shortName evidence="13">PGP</shortName>
        <shortName evidence="13">PGPase</shortName>
        <ecNumber evidence="6 13">3.1.3.18</ecNumber>
    </recommendedName>
</protein>
<feature type="active site" description="Nucleophile" evidence="13">
    <location>
        <position position="61"/>
    </location>
</feature>
<dbReference type="GO" id="GO:0046872">
    <property type="term" value="F:metal ion binding"/>
    <property type="evidence" value="ECO:0007669"/>
    <property type="project" value="UniProtKB-KW"/>
</dbReference>
<keyword evidence="8 13" id="KW-0479">Metal-binding</keyword>
<evidence type="ECO:0000256" key="13">
    <source>
        <dbReference type="HAMAP-Rule" id="MF_00495"/>
    </source>
</evidence>
<evidence type="ECO:0000256" key="4">
    <source>
        <dbReference type="ARBA" id="ARBA00006171"/>
    </source>
</evidence>
<feature type="binding site" evidence="13">
    <location>
        <position position="61"/>
    </location>
    <ligand>
        <name>Mg(2+)</name>
        <dbReference type="ChEBI" id="CHEBI:18420"/>
    </ligand>
</feature>
<keyword evidence="7" id="KW-0113">Calvin cycle</keyword>
<dbReference type="Proteomes" id="UP000199531">
    <property type="component" value="Unassembled WGS sequence"/>
</dbReference>
<sequence length="286" mass="30372">MSADVPQHLTGAGQTSEATASAAPRNVASSTVSMADASAPSIYLSWPGATQGLAIQAAMVDLDGTMVDTLGDFEVALNRMLAELQLPPVSREFISQTVGKGSEHLIRTVLAEQMRQASLTVCESSCPATQPEARYEQAWRSYQAHYHTINGQFAEVFAGVREGLQKLHVAGLPMACLTNKPQAHAEALLEALDLRQYFQLVFGGDAFPRKKPDPMPLLETARALRTPPQATLMLGDSSNDAQAAHAAGCPVLLVSYGYNHGEPIRAVSADGYLDSLSELVAAPLAG</sequence>
<evidence type="ECO:0000256" key="2">
    <source>
        <dbReference type="ARBA" id="ARBA00001946"/>
    </source>
</evidence>
<comment type="cofactor">
    <cofactor evidence="2 13">
        <name>Mg(2+)</name>
        <dbReference type="ChEBI" id="CHEBI:18420"/>
    </cofactor>
</comment>
<feature type="region of interest" description="Disordered" evidence="14">
    <location>
        <begin position="1"/>
        <end position="24"/>
    </location>
</feature>
<evidence type="ECO:0000256" key="6">
    <source>
        <dbReference type="ARBA" id="ARBA00013078"/>
    </source>
</evidence>
<comment type="pathway">
    <text evidence="3 13">Organic acid metabolism; glycolate biosynthesis; glycolate from 2-phosphoglycolate: step 1/1.</text>
</comment>
<dbReference type="GO" id="GO:0006281">
    <property type="term" value="P:DNA repair"/>
    <property type="evidence" value="ECO:0007669"/>
    <property type="project" value="TreeGrafter"/>
</dbReference>
<evidence type="ECO:0000256" key="11">
    <source>
        <dbReference type="ARBA" id="ARBA00023277"/>
    </source>
</evidence>
<dbReference type="InterPro" id="IPR050155">
    <property type="entry name" value="HAD-like_hydrolase_sf"/>
</dbReference>
<evidence type="ECO:0000313" key="15">
    <source>
        <dbReference type="EMBL" id="SEN97032.1"/>
    </source>
</evidence>
<evidence type="ECO:0000313" key="16">
    <source>
        <dbReference type="Proteomes" id="UP000199531"/>
    </source>
</evidence>
<evidence type="ECO:0000256" key="9">
    <source>
        <dbReference type="ARBA" id="ARBA00022801"/>
    </source>
</evidence>
<keyword evidence="16" id="KW-1185">Reference proteome</keyword>
<dbReference type="Gene3D" id="3.40.50.1000">
    <property type="entry name" value="HAD superfamily/HAD-like"/>
    <property type="match status" value="1"/>
</dbReference>
<evidence type="ECO:0000256" key="1">
    <source>
        <dbReference type="ARBA" id="ARBA00000830"/>
    </source>
</evidence>
<organism evidence="15 16">
    <name type="scientific">Brachymonas denitrificans DSM 15123</name>
    <dbReference type="NCBI Taxonomy" id="1121117"/>
    <lineage>
        <taxon>Bacteria</taxon>
        <taxon>Pseudomonadati</taxon>
        <taxon>Pseudomonadota</taxon>
        <taxon>Betaproteobacteria</taxon>
        <taxon>Burkholderiales</taxon>
        <taxon>Comamonadaceae</taxon>
        <taxon>Brachymonas</taxon>
    </lineage>
</organism>
<comment type="subunit">
    <text evidence="5">Homotrimer.</text>
</comment>
<comment type="similarity">
    <text evidence="4 13">Belongs to the HAD-like hydrolase superfamily. CbbY/CbbZ/Gph/YieH family.</text>
</comment>
<dbReference type="NCBIfam" id="TIGR01449">
    <property type="entry name" value="PGP_bact"/>
    <property type="match status" value="1"/>
</dbReference>
<proteinExistence type="inferred from homology"/>
<dbReference type="InterPro" id="IPR041492">
    <property type="entry name" value="HAD_2"/>
</dbReference>
<dbReference type="Gene3D" id="1.10.150.240">
    <property type="entry name" value="Putative phosphatase, domain 2"/>
    <property type="match status" value="1"/>
</dbReference>
<feature type="binding site" evidence="13">
    <location>
        <position position="63"/>
    </location>
    <ligand>
        <name>Mg(2+)</name>
        <dbReference type="ChEBI" id="CHEBI:18420"/>
    </ligand>
</feature>